<evidence type="ECO:0000259" key="1">
    <source>
        <dbReference type="Pfam" id="PF01966"/>
    </source>
</evidence>
<reference evidence="2" key="1">
    <citation type="journal article" date="2015" name="Nature">
        <title>Complex archaea that bridge the gap between prokaryotes and eukaryotes.</title>
        <authorList>
            <person name="Spang A."/>
            <person name="Saw J.H."/>
            <person name="Jorgensen S.L."/>
            <person name="Zaremba-Niedzwiedzka K."/>
            <person name="Martijn J."/>
            <person name="Lind A.E."/>
            <person name="van Eijk R."/>
            <person name="Schleper C."/>
            <person name="Guy L."/>
            <person name="Ettema T.J."/>
        </authorList>
    </citation>
    <scope>NUCLEOTIDE SEQUENCE</scope>
</reference>
<name>A0A0F9L6B6_9ZZZZ</name>
<dbReference type="SUPFAM" id="SSF109604">
    <property type="entry name" value="HD-domain/PDEase-like"/>
    <property type="match status" value="1"/>
</dbReference>
<accession>A0A0F9L6B6</accession>
<dbReference type="Gene3D" id="1.10.3210.10">
    <property type="entry name" value="Hypothetical protein af1432"/>
    <property type="match status" value="1"/>
</dbReference>
<protein>
    <recommendedName>
        <fullName evidence="1">HD domain-containing protein</fullName>
    </recommendedName>
</protein>
<organism evidence="2">
    <name type="scientific">marine sediment metagenome</name>
    <dbReference type="NCBI Taxonomy" id="412755"/>
    <lineage>
        <taxon>unclassified sequences</taxon>
        <taxon>metagenomes</taxon>
        <taxon>ecological metagenomes</taxon>
    </lineage>
</organism>
<sequence length="152" mass="17695">MQSNLKAKKNNWGEKAMKLTQIEEELHRRVKEIFLKTVPRYYEHTMKVVANMKNMMKEMDASEDKTVLLLAAYLHDVGYSVAYRDDYVGNISPQALKTRLHSDVGAKFTEEILKTIGIEPEVIKKVSYLVSVHHQEDIEDRYLKILLRADKV</sequence>
<comment type="caution">
    <text evidence="2">The sequence shown here is derived from an EMBL/GenBank/DDBJ whole genome shotgun (WGS) entry which is preliminary data.</text>
</comment>
<dbReference type="NCBIfam" id="TIGR00277">
    <property type="entry name" value="HDIG"/>
    <property type="match status" value="1"/>
</dbReference>
<proteinExistence type="predicted"/>
<feature type="domain" description="HD" evidence="1">
    <location>
        <begin position="41"/>
        <end position="151"/>
    </location>
</feature>
<dbReference type="EMBL" id="LAZR01011854">
    <property type="protein sequence ID" value="KKM57161.1"/>
    <property type="molecule type" value="Genomic_DNA"/>
</dbReference>
<dbReference type="Pfam" id="PF01966">
    <property type="entry name" value="HD"/>
    <property type="match status" value="1"/>
</dbReference>
<evidence type="ECO:0000313" key="2">
    <source>
        <dbReference type="EMBL" id="KKM57161.1"/>
    </source>
</evidence>
<dbReference type="AlphaFoldDB" id="A0A0F9L6B6"/>
<dbReference type="InterPro" id="IPR006675">
    <property type="entry name" value="HDIG_dom"/>
</dbReference>
<gene>
    <name evidence="2" type="ORF">LCGC14_1550840</name>
</gene>
<dbReference type="InterPro" id="IPR006674">
    <property type="entry name" value="HD_domain"/>
</dbReference>